<evidence type="ECO:0000313" key="5">
    <source>
        <dbReference type="Proteomes" id="UP001156856"/>
    </source>
</evidence>
<accession>A0A512J858</accession>
<evidence type="ECO:0000256" key="1">
    <source>
        <dbReference type="SAM" id="MobiDB-lite"/>
    </source>
</evidence>
<protein>
    <submittedName>
        <fullName evidence="2">Uncharacterized protein</fullName>
    </submittedName>
</protein>
<sequence length="258" mass="28245">MSRNAAPRWHTPPDSAKARDSKNAGQFVNLRPTQGEANHMDPSDDHDPSAVVAQAARSPTRRRLLTLLASLPAAAAGNPAMSVSAEATLYGSSSEPIIDLFLAFEALLAKHEAALWRCDRREAWLQSELDYPRVPLPTPAGSPIRYAADAETVDQHVPPGRRRYRLQQVLHHRQQAWERGARACGVTRAQEQEAALAEAVYTAAETLLGTPATTLTEIRFKLLVLLATQDPGEAFRDASPWRELHLILTDVSAQAALI</sequence>
<evidence type="ECO:0000313" key="3">
    <source>
        <dbReference type="EMBL" id="GLS65163.1"/>
    </source>
</evidence>
<evidence type="ECO:0000313" key="4">
    <source>
        <dbReference type="Proteomes" id="UP000321960"/>
    </source>
</evidence>
<dbReference type="Proteomes" id="UP000321960">
    <property type="component" value="Unassembled WGS sequence"/>
</dbReference>
<feature type="compositionally biased region" description="Polar residues" evidence="1">
    <location>
        <begin position="23"/>
        <end position="36"/>
    </location>
</feature>
<reference evidence="3" key="1">
    <citation type="journal article" date="2014" name="Int. J. Syst. Evol. Microbiol.">
        <title>Complete genome of a new Firmicutes species belonging to the dominant human colonic microbiota ('Ruminococcus bicirculans') reveals two chromosomes and a selective capacity to utilize plant glucans.</title>
        <authorList>
            <consortium name="NISC Comparative Sequencing Program"/>
            <person name="Wegmann U."/>
            <person name="Louis P."/>
            <person name="Goesmann A."/>
            <person name="Henrissat B."/>
            <person name="Duncan S.H."/>
            <person name="Flint H.J."/>
        </authorList>
    </citation>
    <scope>NUCLEOTIDE SEQUENCE</scope>
    <source>
        <strain evidence="3">NBRC 107715</strain>
    </source>
</reference>
<feature type="compositionally biased region" description="Basic and acidic residues" evidence="1">
    <location>
        <begin position="38"/>
        <end position="48"/>
    </location>
</feature>
<feature type="region of interest" description="Disordered" evidence="1">
    <location>
        <begin position="1"/>
        <end position="56"/>
    </location>
</feature>
<reference evidence="2 4" key="3">
    <citation type="submission" date="2019-07" db="EMBL/GenBank/DDBJ databases">
        <title>Whole genome shotgun sequence of Methylobacterium oxalidis NBRC 107715.</title>
        <authorList>
            <person name="Hosoyama A."/>
            <person name="Uohara A."/>
            <person name="Ohji S."/>
            <person name="Ichikawa N."/>
        </authorList>
    </citation>
    <scope>NUCLEOTIDE SEQUENCE [LARGE SCALE GENOMIC DNA]</scope>
    <source>
        <strain evidence="2 4">NBRC 107715</strain>
    </source>
</reference>
<reference evidence="5" key="2">
    <citation type="journal article" date="2019" name="Int. J. Syst. Evol. Microbiol.">
        <title>The Global Catalogue of Microorganisms (GCM) 10K type strain sequencing project: providing services to taxonomists for standard genome sequencing and annotation.</title>
        <authorList>
            <consortium name="The Broad Institute Genomics Platform"/>
            <consortium name="The Broad Institute Genome Sequencing Center for Infectious Disease"/>
            <person name="Wu L."/>
            <person name="Ma J."/>
        </authorList>
    </citation>
    <scope>NUCLEOTIDE SEQUENCE [LARGE SCALE GENOMIC DNA]</scope>
    <source>
        <strain evidence="5">NBRC 107715</strain>
    </source>
</reference>
<proteinExistence type="predicted"/>
<evidence type="ECO:0000313" key="2">
    <source>
        <dbReference type="EMBL" id="GEP06144.1"/>
    </source>
</evidence>
<dbReference type="EMBL" id="BJZU01000092">
    <property type="protein sequence ID" value="GEP06144.1"/>
    <property type="molecule type" value="Genomic_DNA"/>
</dbReference>
<comment type="caution">
    <text evidence="2">The sequence shown here is derived from an EMBL/GenBank/DDBJ whole genome shotgun (WGS) entry which is preliminary data.</text>
</comment>
<dbReference type="Proteomes" id="UP001156856">
    <property type="component" value="Unassembled WGS sequence"/>
</dbReference>
<keyword evidence="5" id="KW-1185">Reference proteome</keyword>
<organism evidence="2 4">
    <name type="scientific">Methylobacterium oxalidis</name>
    <dbReference type="NCBI Taxonomy" id="944322"/>
    <lineage>
        <taxon>Bacteria</taxon>
        <taxon>Pseudomonadati</taxon>
        <taxon>Pseudomonadota</taxon>
        <taxon>Alphaproteobacteria</taxon>
        <taxon>Hyphomicrobiales</taxon>
        <taxon>Methylobacteriaceae</taxon>
        <taxon>Methylobacterium</taxon>
    </lineage>
</organism>
<dbReference type="AlphaFoldDB" id="A0A512J858"/>
<dbReference type="EMBL" id="BSPK01000064">
    <property type="protein sequence ID" value="GLS65163.1"/>
    <property type="molecule type" value="Genomic_DNA"/>
</dbReference>
<name>A0A512J858_9HYPH</name>
<reference evidence="3" key="4">
    <citation type="submission" date="2023-01" db="EMBL/GenBank/DDBJ databases">
        <title>Draft genome sequence of Methylobacterium oxalidis strain NBRC 107715.</title>
        <authorList>
            <person name="Sun Q."/>
            <person name="Mori K."/>
        </authorList>
    </citation>
    <scope>NUCLEOTIDE SEQUENCE</scope>
    <source>
        <strain evidence="3">NBRC 107715</strain>
    </source>
</reference>
<gene>
    <name evidence="3" type="ORF">GCM10007888_35450</name>
    <name evidence="2" type="ORF">MOX02_41820</name>
</gene>